<feature type="modified residue" description="4-aspartylphosphate" evidence="1">
    <location>
        <position position="63"/>
    </location>
</feature>
<keyword evidence="4" id="KW-1185">Reference proteome</keyword>
<dbReference type="PROSITE" id="PS50110">
    <property type="entry name" value="RESPONSE_REGULATORY"/>
    <property type="match status" value="1"/>
</dbReference>
<organism evidence="3 4">
    <name type="scientific">Deinococcus petrolearius</name>
    <dbReference type="NCBI Taxonomy" id="1751295"/>
    <lineage>
        <taxon>Bacteria</taxon>
        <taxon>Thermotogati</taxon>
        <taxon>Deinococcota</taxon>
        <taxon>Deinococci</taxon>
        <taxon>Deinococcales</taxon>
        <taxon>Deinococcaceae</taxon>
        <taxon>Deinococcus</taxon>
    </lineage>
</organism>
<dbReference type="Gene3D" id="3.40.50.2300">
    <property type="match status" value="1"/>
</dbReference>
<dbReference type="InterPro" id="IPR011006">
    <property type="entry name" value="CheY-like_superfamily"/>
</dbReference>
<sequence>MRAIEILLVEDNPADILLTEEAFDEAEFAHRLHVARDGIEALAFLRREGGYAQVPVPDVVLMDLNMPRMSGLEALDILKEDEALRRIPVIVLTTSRAESDIWRSYNLHANAYIPKPVTISEFVEVIKSFESFWFGAAALPPRERP</sequence>
<accession>A0ABW1DN83</accession>
<evidence type="ECO:0000313" key="4">
    <source>
        <dbReference type="Proteomes" id="UP001595979"/>
    </source>
</evidence>
<dbReference type="InterPro" id="IPR001789">
    <property type="entry name" value="Sig_transdc_resp-reg_receiver"/>
</dbReference>
<dbReference type="SUPFAM" id="SSF52172">
    <property type="entry name" value="CheY-like"/>
    <property type="match status" value="1"/>
</dbReference>
<dbReference type="CDD" id="cd17557">
    <property type="entry name" value="REC_Rcp-like"/>
    <property type="match status" value="1"/>
</dbReference>
<dbReference type="EMBL" id="JBHSOH010000032">
    <property type="protein sequence ID" value="MFC5849765.1"/>
    <property type="molecule type" value="Genomic_DNA"/>
</dbReference>
<dbReference type="PANTHER" id="PTHR44520:SF2">
    <property type="entry name" value="RESPONSE REGULATOR RCP1"/>
    <property type="match status" value="1"/>
</dbReference>
<comment type="caution">
    <text evidence="3">The sequence shown here is derived from an EMBL/GenBank/DDBJ whole genome shotgun (WGS) entry which is preliminary data.</text>
</comment>
<proteinExistence type="predicted"/>
<reference evidence="4" key="1">
    <citation type="journal article" date="2019" name="Int. J. Syst. Evol. Microbiol.">
        <title>The Global Catalogue of Microorganisms (GCM) 10K type strain sequencing project: providing services to taxonomists for standard genome sequencing and annotation.</title>
        <authorList>
            <consortium name="The Broad Institute Genomics Platform"/>
            <consortium name="The Broad Institute Genome Sequencing Center for Infectious Disease"/>
            <person name="Wu L."/>
            <person name="Ma J."/>
        </authorList>
    </citation>
    <scope>NUCLEOTIDE SEQUENCE [LARGE SCALE GENOMIC DNA]</scope>
    <source>
        <strain evidence="4">CGMCC 1.15053</strain>
    </source>
</reference>
<dbReference type="Proteomes" id="UP001595979">
    <property type="component" value="Unassembled WGS sequence"/>
</dbReference>
<protein>
    <submittedName>
        <fullName evidence="3">Response regulator</fullName>
    </submittedName>
</protein>
<evidence type="ECO:0000256" key="1">
    <source>
        <dbReference type="PROSITE-ProRule" id="PRU00169"/>
    </source>
</evidence>
<dbReference type="SMART" id="SM00448">
    <property type="entry name" value="REC"/>
    <property type="match status" value="1"/>
</dbReference>
<evidence type="ECO:0000259" key="2">
    <source>
        <dbReference type="PROSITE" id="PS50110"/>
    </source>
</evidence>
<gene>
    <name evidence="3" type="ORF">ACFPQ6_15780</name>
</gene>
<evidence type="ECO:0000313" key="3">
    <source>
        <dbReference type="EMBL" id="MFC5849765.1"/>
    </source>
</evidence>
<feature type="domain" description="Response regulatory" evidence="2">
    <location>
        <begin position="5"/>
        <end position="130"/>
    </location>
</feature>
<name>A0ABW1DN83_9DEIO</name>
<dbReference type="RefSeq" id="WP_380051175.1">
    <property type="nucleotide sequence ID" value="NZ_JBHSOH010000032.1"/>
</dbReference>
<dbReference type="Pfam" id="PF00072">
    <property type="entry name" value="Response_reg"/>
    <property type="match status" value="1"/>
</dbReference>
<keyword evidence="1" id="KW-0597">Phosphoprotein</keyword>
<dbReference type="PANTHER" id="PTHR44520">
    <property type="entry name" value="RESPONSE REGULATOR RCP1-RELATED"/>
    <property type="match status" value="1"/>
</dbReference>
<dbReference type="InterPro" id="IPR052893">
    <property type="entry name" value="TCS_response_regulator"/>
</dbReference>